<gene>
    <name evidence="2" type="ORF">PLEPLA_LOCUS20013</name>
</gene>
<evidence type="ECO:0000313" key="3">
    <source>
        <dbReference type="Proteomes" id="UP001153269"/>
    </source>
</evidence>
<sequence>MSSRDKTERKGRAAVVTVWSSSMSGRKGHTSGDGCTWILARNTLLSLFWQIGLRGFTSSRKNCISNQEEDDTTAAKCFVASNTSPTSSIRTVVDLKSFPGPDGNYNPHSEFLVCPVVSSQLDLPGNLPVPVAPATLQRKPSTLARDHGRSRATHRFLLHPPLTARNDFTRGSSSPPTSRERVPAENHDLRIGGDDSHAVCFTIGHKPFYSVTPDPLKDLILIASDRVRES</sequence>
<dbReference type="AlphaFoldDB" id="A0A9N7YNR1"/>
<evidence type="ECO:0000256" key="1">
    <source>
        <dbReference type="SAM" id="MobiDB-lite"/>
    </source>
</evidence>
<dbReference type="Proteomes" id="UP001153269">
    <property type="component" value="Unassembled WGS sequence"/>
</dbReference>
<protein>
    <submittedName>
        <fullName evidence="2">Uncharacterized protein</fullName>
    </submittedName>
</protein>
<accession>A0A9N7YNR1</accession>
<dbReference type="EMBL" id="CADEAL010001391">
    <property type="protein sequence ID" value="CAB1431956.1"/>
    <property type="molecule type" value="Genomic_DNA"/>
</dbReference>
<name>A0A9N7YNR1_PLEPL</name>
<evidence type="ECO:0000313" key="2">
    <source>
        <dbReference type="EMBL" id="CAB1431956.1"/>
    </source>
</evidence>
<reference evidence="2" key="1">
    <citation type="submission" date="2020-03" db="EMBL/GenBank/DDBJ databases">
        <authorList>
            <person name="Weist P."/>
        </authorList>
    </citation>
    <scope>NUCLEOTIDE SEQUENCE</scope>
</reference>
<feature type="region of interest" description="Disordered" evidence="1">
    <location>
        <begin position="161"/>
        <end position="190"/>
    </location>
</feature>
<feature type="compositionally biased region" description="Basic and acidic residues" evidence="1">
    <location>
        <begin position="178"/>
        <end position="190"/>
    </location>
</feature>
<organism evidence="2 3">
    <name type="scientific">Pleuronectes platessa</name>
    <name type="common">European plaice</name>
    <dbReference type="NCBI Taxonomy" id="8262"/>
    <lineage>
        <taxon>Eukaryota</taxon>
        <taxon>Metazoa</taxon>
        <taxon>Chordata</taxon>
        <taxon>Craniata</taxon>
        <taxon>Vertebrata</taxon>
        <taxon>Euteleostomi</taxon>
        <taxon>Actinopterygii</taxon>
        <taxon>Neopterygii</taxon>
        <taxon>Teleostei</taxon>
        <taxon>Neoteleostei</taxon>
        <taxon>Acanthomorphata</taxon>
        <taxon>Carangaria</taxon>
        <taxon>Pleuronectiformes</taxon>
        <taxon>Pleuronectoidei</taxon>
        <taxon>Pleuronectidae</taxon>
        <taxon>Pleuronectes</taxon>
    </lineage>
</organism>
<proteinExistence type="predicted"/>
<comment type="caution">
    <text evidence="2">The sequence shown here is derived from an EMBL/GenBank/DDBJ whole genome shotgun (WGS) entry which is preliminary data.</text>
</comment>
<keyword evidence="3" id="KW-1185">Reference proteome</keyword>